<feature type="transmembrane region" description="Helical" evidence="1">
    <location>
        <begin position="6"/>
        <end position="25"/>
    </location>
</feature>
<organism evidence="2">
    <name type="scientific">viral metagenome</name>
    <dbReference type="NCBI Taxonomy" id="1070528"/>
    <lineage>
        <taxon>unclassified sequences</taxon>
        <taxon>metagenomes</taxon>
        <taxon>organismal metagenomes</taxon>
    </lineage>
</organism>
<keyword evidence="1" id="KW-1133">Transmembrane helix</keyword>
<evidence type="ECO:0000313" key="2">
    <source>
        <dbReference type="EMBL" id="QHT75673.1"/>
    </source>
</evidence>
<name>A0A6C0H6N9_9ZZZZ</name>
<accession>A0A6C0H6N9</accession>
<feature type="transmembrane region" description="Helical" evidence="1">
    <location>
        <begin position="107"/>
        <end position="129"/>
    </location>
</feature>
<feature type="transmembrane region" description="Helical" evidence="1">
    <location>
        <begin position="83"/>
        <end position="101"/>
    </location>
</feature>
<protein>
    <submittedName>
        <fullName evidence="2">Uncharacterized protein</fullName>
    </submittedName>
</protein>
<proteinExistence type="predicted"/>
<feature type="transmembrane region" description="Helical" evidence="1">
    <location>
        <begin position="55"/>
        <end position="76"/>
    </location>
</feature>
<reference evidence="2" key="1">
    <citation type="journal article" date="2020" name="Nature">
        <title>Giant virus diversity and host interactions through global metagenomics.</title>
        <authorList>
            <person name="Schulz F."/>
            <person name="Roux S."/>
            <person name="Paez-Espino D."/>
            <person name="Jungbluth S."/>
            <person name="Walsh D.A."/>
            <person name="Denef V.J."/>
            <person name="McMahon K.D."/>
            <person name="Konstantinidis K.T."/>
            <person name="Eloe-Fadrosh E.A."/>
            <person name="Kyrpides N.C."/>
            <person name="Woyke T."/>
        </authorList>
    </citation>
    <scope>NUCLEOTIDE SEQUENCE</scope>
    <source>
        <strain evidence="2">GVMAG-M-3300023179-71</strain>
    </source>
</reference>
<evidence type="ECO:0000256" key="1">
    <source>
        <dbReference type="SAM" id="Phobius"/>
    </source>
</evidence>
<sequence>MDINFYIDLIPIIFVFGVFISSIFLGSIIKGTVYILFIISILGLIKLFSFSDLPFYSLSSVVVMWFSFSYLITPLFLSKQKNIPIIVFIILLIVVQTKKLFENDFKLNLFLLLSFIGLFVGFIISFFIYSFGNKNVLFISDSSSNSQTYSQQTFKCNVYKNGELISNNNEKV</sequence>
<dbReference type="AlphaFoldDB" id="A0A6C0H6N9"/>
<keyword evidence="1" id="KW-0472">Membrane</keyword>
<feature type="transmembrane region" description="Helical" evidence="1">
    <location>
        <begin position="32"/>
        <end position="49"/>
    </location>
</feature>
<keyword evidence="1" id="KW-0812">Transmembrane</keyword>
<dbReference type="EMBL" id="MN739881">
    <property type="protein sequence ID" value="QHT75673.1"/>
    <property type="molecule type" value="Genomic_DNA"/>
</dbReference>